<dbReference type="PANTHER" id="PTHR30040:SF2">
    <property type="entry name" value="FAD:PROTEIN FMN TRANSFERASE"/>
    <property type="match status" value="1"/>
</dbReference>
<organism evidence="12 13">
    <name type="scientific">Alicyclobacillus ferrooxydans</name>
    <dbReference type="NCBI Taxonomy" id="471514"/>
    <lineage>
        <taxon>Bacteria</taxon>
        <taxon>Bacillati</taxon>
        <taxon>Bacillota</taxon>
        <taxon>Bacilli</taxon>
        <taxon>Bacillales</taxon>
        <taxon>Alicyclobacillaceae</taxon>
        <taxon>Alicyclobacillus</taxon>
    </lineage>
</organism>
<evidence type="ECO:0000256" key="9">
    <source>
        <dbReference type="ARBA" id="ARBA00048540"/>
    </source>
</evidence>
<protein>
    <recommendedName>
        <fullName evidence="2 10">FAD:protein FMN transferase</fullName>
        <ecNumber evidence="1 10">2.7.1.180</ecNumber>
    </recommendedName>
    <alternativeName>
        <fullName evidence="8 10">Flavin transferase</fullName>
    </alternativeName>
</protein>
<dbReference type="PIRSF" id="PIRSF006268">
    <property type="entry name" value="ApbE"/>
    <property type="match status" value="1"/>
</dbReference>
<comment type="catalytic activity">
    <reaction evidence="9 10">
        <text>L-threonyl-[protein] + FAD = FMN-L-threonyl-[protein] + AMP + H(+)</text>
        <dbReference type="Rhea" id="RHEA:36847"/>
        <dbReference type="Rhea" id="RHEA-COMP:11060"/>
        <dbReference type="Rhea" id="RHEA-COMP:11061"/>
        <dbReference type="ChEBI" id="CHEBI:15378"/>
        <dbReference type="ChEBI" id="CHEBI:30013"/>
        <dbReference type="ChEBI" id="CHEBI:57692"/>
        <dbReference type="ChEBI" id="CHEBI:74257"/>
        <dbReference type="ChEBI" id="CHEBI:456215"/>
        <dbReference type="EC" id="2.7.1.180"/>
    </reaction>
</comment>
<dbReference type="PANTHER" id="PTHR30040">
    <property type="entry name" value="THIAMINE BIOSYNTHESIS LIPOPROTEIN APBE"/>
    <property type="match status" value="1"/>
</dbReference>
<evidence type="ECO:0000256" key="11">
    <source>
        <dbReference type="PIRSR" id="PIRSR006268-2"/>
    </source>
</evidence>
<evidence type="ECO:0000313" key="12">
    <source>
        <dbReference type="EMBL" id="KPV43496.1"/>
    </source>
</evidence>
<feature type="binding site" evidence="11">
    <location>
        <position position="262"/>
    </location>
    <ligand>
        <name>Mg(2+)</name>
        <dbReference type="ChEBI" id="CHEBI:18420"/>
    </ligand>
</feature>
<comment type="caution">
    <text evidence="12">The sequence shown here is derived from an EMBL/GenBank/DDBJ whole genome shotgun (WGS) entry which is preliminary data.</text>
</comment>
<comment type="cofactor">
    <cofactor evidence="11">
        <name>Mg(2+)</name>
        <dbReference type="ChEBI" id="CHEBI:18420"/>
    </cofactor>
    <cofactor evidence="11">
        <name>Mn(2+)</name>
        <dbReference type="ChEBI" id="CHEBI:29035"/>
    </cofactor>
    <text evidence="11">Magnesium. Can also use manganese.</text>
</comment>
<keyword evidence="5 10" id="KW-0479">Metal-binding</keyword>
<evidence type="ECO:0000256" key="1">
    <source>
        <dbReference type="ARBA" id="ARBA00011955"/>
    </source>
</evidence>
<dbReference type="AlphaFoldDB" id="A0A0P9GRC0"/>
<dbReference type="Proteomes" id="UP000050482">
    <property type="component" value="Unassembled WGS sequence"/>
</dbReference>
<dbReference type="STRING" id="471514.AN477_11790"/>
<comment type="similarity">
    <text evidence="10">Belongs to the ApbE family.</text>
</comment>
<dbReference type="Pfam" id="PF02424">
    <property type="entry name" value="ApbE"/>
    <property type="match status" value="1"/>
</dbReference>
<dbReference type="InterPro" id="IPR003374">
    <property type="entry name" value="ApbE-like_sf"/>
</dbReference>
<dbReference type="GO" id="GO:0016740">
    <property type="term" value="F:transferase activity"/>
    <property type="evidence" value="ECO:0007669"/>
    <property type="project" value="UniProtKB-UniRule"/>
</dbReference>
<keyword evidence="4 10" id="KW-0808">Transferase</keyword>
<reference evidence="12 13" key="1">
    <citation type="submission" date="2015-09" db="EMBL/GenBank/DDBJ databases">
        <title>Draft genome sequence of Alicyclobacillus ferrooxydans DSM 22381.</title>
        <authorList>
            <person name="Hemp J."/>
        </authorList>
    </citation>
    <scope>NUCLEOTIDE SEQUENCE [LARGE SCALE GENOMIC DNA]</scope>
    <source>
        <strain evidence="12 13">TC-34</strain>
    </source>
</reference>
<name>A0A0P9GRC0_9BACL</name>
<keyword evidence="3 10" id="KW-0285">Flavoprotein</keyword>
<dbReference type="RefSeq" id="WP_054969361.1">
    <property type="nucleotide sequence ID" value="NZ_LJCO01000048.1"/>
</dbReference>
<evidence type="ECO:0000256" key="2">
    <source>
        <dbReference type="ARBA" id="ARBA00016337"/>
    </source>
</evidence>
<gene>
    <name evidence="12" type="ORF">AN477_11790</name>
</gene>
<dbReference type="SUPFAM" id="SSF143631">
    <property type="entry name" value="ApbE-like"/>
    <property type="match status" value="1"/>
</dbReference>
<keyword evidence="6 10" id="KW-0274">FAD</keyword>
<evidence type="ECO:0000256" key="7">
    <source>
        <dbReference type="ARBA" id="ARBA00022842"/>
    </source>
</evidence>
<evidence type="ECO:0000313" key="13">
    <source>
        <dbReference type="Proteomes" id="UP000050482"/>
    </source>
</evidence>
<evidence type="ECO:0000256" key="8">
    <source>
        <dbReference type="ARBA" id="ARBA00031306"/>
    </source>
</evidence>
<evidence type="ECO:0000256" key="3">
    <source>
        <dbReference type="ARBA" id="ARBA00022630"/>
    </source>
</evidence>
<feature type="binding site" evidence="11">
    <location>
        <position position="258"/>
    </location>
    <ligand>
        <name>Mg(2+)</name>
        <dbReference type="ChEBI" id="CHEBI:18420"/>
    </ligand>
</feature>
<dbReference type="Gene3D" id="3.10.520.10">
    <property type="entry name" value="ApbE-like domains"/>
    <property type="match status" value="1"/>
</dbReference>
<dbReference type="InterPro" id="IPR024932">
    <property type="entry name" value="ApbE"/>
</dbReference>
<dbReference type="GO" id="GO:0046872">
    <property type="term" value="F:metal ion binding"/>
    <property type="evidence" value="ECO:0007669"/>
    <property type="project" value="UniProtKB-UniRule"/>
</dbReference>
<feature type="binding site" evidence="11">
    <location>
        <position position="147"/>
    </location>
    <ligand>
        <name>Mg(2+)</name>
        <dbReference type="ChEBI" id="CHEBI:18420"/>
    </ligand>
</feature>
<evidence type="ECO:0000256" key="10">
    <source>
        <dbReference type="PIRNR" id="PIRNR006268"/>
    </source>
</evidence>
<dbReference type="EMBL" id="LJCO01000048">
    <property type="protein sequence ID" value="KPV43496.1"/>
    <property type="molecule type" value="Genomic_DNA"/>
</dbReference>
<dbReference type="EC" id="2.7.1.180" evidence="1 10"/>
<evidence type="ECO:0000256" key="4">
    <source>
        <dbReference type="ARBA" id="ARBA00022679"/>
    </source>
</evidence>
<evidence type="ECO:0000256" key="5">
    <source>
        <dbReference type="ARBA" id="ARBA00022723"/>
    </source>
</evidence>
<dbReference type="PATRIC" id="fig|471514.4.peg.737"/>
<sequence>MKRSWLALGTVIEIQLIASEHDDRVEPAMSQAMMAMRAVENACSRFDGDSELSALVNAPAGKPVSVSPILFQSIQFACEVADWTDGRFDPTVGHRMEELGFKRHYLTGDTVSSPVHVSKDATYRDIELDPNNQTVCLHRPMKLDLGAVAKGLAVDLAVKELNNYGFPGFVVDAGGDVFASGMNELAEPWRIGIRHPVQHADTILSLCVKDAAVCTSGTYERRSPIDAGSHHILNARTKHSAGGILSLTAMGPYTMMADALSTAAFLYPWSEALEMLASAGLEGVIVTEDLQSHLTPGMGRYVR</sequence>
<keyword evidence="7 10" id="KW-0460">Magnesium</keyword>
<keyword evidence="13" id="KW-1185">Reference proteome</keyword>
<proteinExistence type="inferred from homology"/>
<accession>A0A0P9GRC0</accession>
<evidence type="ECO:0000256" key="6">
    <source>
        <dbReference type="ARBA" id="ARBA00022827"/>
    </source>
</evidence>